<feature type="compositionally biased region" description="Polar residues" evidence="1">
    <location>
        <begin position="71"/>
        <end position="86"/>
    </location>
</feature>
<dbReference type="InParanoid" id="T1F4M1"/>
<dbReference type="Gene3D" id="1.20.1270.60">
    <property type="entry name" value="Arfaptin homology (AH) domain/BAR domain"/>
    <property type="match status" value="1"/>
</dbReference>
<dbReference type="KEGG" id="hro:HELRODRAFT_171761"/>
<name>T1F4M1_HELRO</name>
<dbReference type="HOGENOM" id="CLU_903923_0_0_1"/>
<dbReference type="EnsemblMetazoa" id="HelroT171761">
    <property type="protein sequence ID" value="HelroP171761"/>
    <property type="gene ID" value="HelroG171761"/>
</dbReference>
<reference evidence="4" key="3">
    <citation type="submission" date="2015-06" db="UniProtKB">
        <authorList>
            <consortium name="EnsemblMetazoa"/>
        </authorList>
    </citation>
    <scope>IDENTIFICATION</scope>
</reference>
<dbReference type="STRING" id="6412.T1F4M1"/>
<dbReference type="InterPro" id="IPR030798">
    <property type="entry name" value="Arfaptin_fam"/>
</dbReference>
<dbReference type="GO" id="GO:0005543">
    <property type="term" value="F:phospholipid binding"/>
    <property type="evidence" value="ECO:0000318"/>
    <property type="project" value="GO_Central"/>
</dbReference>
<dbReference type="OrthoDB" id="9994780at2759"/>
<dbReference type="EMBL" id="KB096365">
    <property type="protein sequence ID" value="ESO05369.1"/>
    <property type="molecule type" value="Genomic_DNA"/>
</dbReference>
<evidence type="ECO:0000256" key="1">
    <source>
        <dbReference type="SAM" id="MobiDB-lite"/>
    </source>
</evidence>
<dbReference type="Proteomes" id="UP000015101">
    <property type="component" value="Unassembled WGS sequence"/>
</dbReference>
<dbReference type="GO" id="GO:0019904">
    <property type="term" value="F:protein domain specific binding"/>
    <property type="evidence" value="ECO:0007669"/>
    <property type="project" value="InterPro"/>
</dbReference>
<proteinExistence type="predicted"/>
<dbReference type="EMBL" id="AMQM01003929">
    <property type="status" value="NOT_ANNOTATED_CDS"/>
    <property type="molecule type" value="Genomic_DNA"/>
</dbReference>
<dbReference type="InterPro" id="IPR027267">
    <property type="entry name" value="AH/BAR_dom_sf"/>
</dbReference>
<dbReference type="PANTHER" id="PTHR12141:SF5">
    <property type="entry name" value="ARFAPTIN"/>
    <property type="match status" value="1"/>
</dbReference>
<dbReference type="Pfam" id="PF06456">
    <property type="entry name" value="Arfaptin"/>
    <property type="match status" value="1"/>
</dbReference>
<feature type="region of interest" description="Disordered" evidence="1">
    <location>
        <begin position="65"/>
        <end position="86"/>
    </location>
</feature>
<gene>
    <name evidence="4" type="primary">20203770</name>
    <name evidence="3" type="ORF">HELRODRAFT_171761</name>
</gene>
<dbReference type="SUPFAM" id="SSF103657">
    <property type="entry name" value="BAR/IMD domain-like"/>
    <property type="match status" value="1"/>
</dbReference>
<evidence type="ECO:0000259" key="2">
    <source>
        <dbReference type="PROSITE" id="PS50870"/>
    </source>
</evidence>
<feature type="domain" description="AH" evidence="2">
    <location>
        <begin position="127"/>
        <end position="296"/>
    </location>
</feature>
<protein>
    <recommendedName>
        <fullName evidence="2">AH domain-containing protein</fullName>
    </recommendedName>
</protein>
<organism evidence="4 5">
    <name type="scientific">Helobdella robusta</name>
    <name type="common">Californian leech</name>
    <dbReference type="NCBI Taxonomy" id="6412"/>
    <lineage>
        <taxon>Eukaryota</taxon>
        <taxon>Metazoa</taxon>
        <taxon>Spiralia</taxon>
        <taxon>Lophotrochozoa</taxon>
        <taxon>Annelida</taxon>
        <taxon>Clitellata</taxon>
        <taxon>Hirudinea</taxon>
        <taxon>Rhynchobdellida</taxon>
        <taxon>Glossiphoniidae</taxon>
        <taxon>Helobdella</taxon>
    </lineage>
</organism>
<keyword evidence="5" id="KW-1185">Reference proteome</keyword>
<accession>T1F4M1</accession>
<dbReference type="PANTHER" id="PTHR12141">
    <property type="entry name" value="ARFAPTIN-RELATED"/>
    <property type="match status" value="1"/>
</dbReference>
<dbReference type="AlphaFoldDB" id="T1F4M1"/>
<dbReference type="GeneID" id="20203770"/>
<sequence length="308" mass="35315">MGRDRKNRFAYLKSACSNGYTFNLDGLLYAKISAKKDISNDEVDNEDIKDEREVCENTTGVIETETEEEPQNSIENKSSDKNITMNNGNTFKEIDITDESKVVENFKKEAIDQDKMNQESLGYSNKTVDEDVERLISSLMTSKQQCEKLITKAQNISRALLHLSEASKDFGMFLSETSLKQLVDYKEEMACTGECFRYMNKNTSLLEGVLNMFISNMSTLSSKALGDALLSVRQYDSCRIEYDAYRTEYERTTKMVNVSEEKVKLAKMRFDECTQKFNRSRDDIIVKIKMVEDNKIISNDHCSCSYAL</sequence>
<dbReference type="InterPro" id="IPR010504">
    <property type="entry name" value="AH_dom"/>
</dbReference>
<evidence type="ECO:0000313" key="5">
    <source>
        <dbReference type="Proteomes" id="UP000015101"/>
    </source>
</evidence>
<dbReference type="GO" id="GO:0032588">
    <property type="term" value="C:trans-Golgi network membrane"/>
    <property type="evidence" value="ECO:0000318"/>
    <property type="project" value="GO_Central"/>
</dbReference>
<dbReference type="SMART" id="SM01015">
    <property type="entry name" value="Arfaptin"/>
    <property type="match status" value="1"/>
</dbReference>
<reference evidence="5" key="1">
    <citation type="submission" date="2012-12" db="EMBL/GenBank/DDBJ databases">
        <authorList>
            <person name="Hellsten U."/>
            <person name="Grimwood J."/>
            <person name="Chapman J.A."/>
            <person name="Shapiro H."/>
            <person name="Aerts A."/>
            <person name="Otillar R.P."/>
            <person name="Terry A.Y."/>
            <person name="Boore J.L."/>
            <person name="Simakov O."/>
            <person name="Marletaz F."/>
            <person name="Cho S.-J."/>
            <person name="Edsinger-Gonzales E."/>
            <person name="Havlak P."/>
            <person name="Kuo D.-H."/>
            <person name="Larsson T."/>
            <person name="Lv J."/>
            <person name="Arendt D."/>
            <person name="Savage R."/>
            <person name="Osoegawa K."/>
            <person name="de Jong P."/>
            <person name="Lindberg D.R."/>
            <person name="Seaver E.C."/>
            <person name="Weisblat D.A."/>
            <person name="Putnam N.H."/>
            <person name="Grigoriev I.V."/>
            <person name="Rokhsar D.S."/>
        </authorList>
    </citation>
    <scope>NUCLEOTIDE SEQUENCE</scope>
</reference>
<dbReference type="FunFam" id="1.20.1270.60:FF:000085">
    <property type="entry name" value="Predicted protein"/>
    <property type="match status" value="1"/>
</dbReference>
<dbReference type="CTD" id="20203770"/>
<dbReference type="eggNOG" id="KOG3876">
    <property type="taxonomic scope" value="Eukaryota"/>
</dbReference>
<evidence type="ECO:0000313" key="3">
    <source>
        <dbReference type="EMBL" id="ESO05369.1"/>
    </source>
</evidence>
<evidence type="ECO:0000313" key="4">
    <source>
        <dbReference type="EnsemblMetazoa" id="HelroP171761"/>
    </source>
</evidence>
<dbReference type="GO" id="GO:0006886">
    <property type="term" value="P:intracellular protein transport"/>
    <property type="evidence" value="ECO:0000318"/>
    <property type="project" value="GO_Central"/>
</dbReference>
<dbReference type="GO" id="GO:0034315">
    <property type="term" value="P:regulation of Arp2/3 complex-mediated actin nucleation"/>
    <property type="evidence" value="ECO:0000318"/>
    <property type="project" value="GO_Central"/>
</dbReference>
<reference evidence="3 5" key="2">
    <citation type="journal article" date="2013" name="Nature">
        <title>Insights into bilaterian evolution from three spiralian genomes.</title>
        <authorList>
            <person name="Simakov O."/>
            <person name="Marletaz F."/>
            <person name="Cho S.J."/>
            <person name="Edsinger-Gonzales E."/>
            <person name="Havlak P."/>
            <person name="Hellsten U."/>
            <person name="Kuo D.H."/>
            <person name="Larsson T."/>
            <person name="Lv J."/>
            <person name="Arendt D."/>
            <person name="Savage R."/>
            <person name="Osoegawa K."/>
            <person name="de Jong P."/>
            <person name="Grimwood J."/>
            <person name="Chapman J.A."/>
            <person name="Shapiro H."/>
            <person name="Aerts A."/>
            <person name="Otillar R.P."/>
            <person name="Terry A.Y."/>
            <person name="Boore J.L."/>
            <person name="Grigoriev I.V."/>
            <person name="Lindberg D.R."/>
            <person name="Seaver E.C."/>
            <person name="Weisblat D.A."/>
            <person name="Putnam N.H."/>
            <person name="Rokhsar D.S."/>
        </authorList>
    </citation>
    <scope>NUCLEOTIDE SEQUENCE</scope>
</reference>
<dbReference type="RefSeq" id="XP_009016684.1">
    <property type="nucleotide sequence ID" value="XM_009018436.1"/>
</dbReference>
<dbReference type="PROSITE" id="PS50870">
    <property type="entry name" value="AH"/>
    <property type="match status" value="1"/>
</dbReference>